<name>A0A516G9X7_9MICO</name>
<feature type="compositionally biased region" description="Low complexity" evidence="1">
    <location>
        <begin position="290"/>
        <end position="322"/>
    </location>
</feature>
<keyword evidence="3" id="KW-1185">Reference proteome</keyword>
<protein>
    <recommendedName>
        <fullName evidence="4">Protein kinase domain-containing protein</fullName>
    </recommendedName>
</protein>
<dbReference type="OrthoDB" id="4939693at2"/>
<dbReference type="SUPFAM" id="SSF56112">
    <property type="entry name" value="Protein kinase-like (PK-like)"/>
    <property type="match status" value="1"/>
</dbReference>
<evidence type="ECO:0000313" key="2">
    <source>
        <dbReference type="EMBL" id="QDO88334.1"/>
    </source>
</evidence>
<dbReference type="EMBL" id="CP041616">
    <property type="protein sequence ID" value="QDO88334.1"/>
    <property type="molecule type" value="Genomic_DNA"/>
</dbReference>
<dbReference type="KEGG" id="orz:FNH13_08255"/>
<sequence length="568" mass="57254">MSEQSIVALMSSGVPLRSQATVAVGRAVAHQLVAAHDQGIAHGDVGPHTVFVTVSEHNEVGAVTLAGPHPQERPSNWPAAPEHGVRAPQPPEDVYSLGQLMRALDGYTGRNTTSGPSSALPLIVTSMIADDASRRPTLQHVLEALGEAPPSDPGPLTMPLPVAASMAPASVPPAAASAHDTAPVAPAAAMTASSSQPPHSGARRAPVVLGLVGALVVAAAAGGTYWWLNQPEDTPTTFHSAGGREDLLGSEDGAVADEAALTDEEPAPVEPAVQPTPTNDSEPLAEAPLADSPDTGSGASGSSSGHQASDGTGAGSSDTGSSDSGGSGSGSSGTTPGTTPAPPGGSSTNPAPGTDAAAFDSAYCRDRGSFVALADTDSFRAIICDSYGSLTYHGLNRGDGLTITTPAVATSYGWSGVVDGGGSYDVSSGEVRVMQGSTVLASEPVHTFVDSSDFGSFRPGDLDVSQQISYPDCDGAGVVVIDSFVGSDVADQVQASLDAHPGSAYLRTDLSCDNFNRPSASTGAANIYATYHWVGYDTDSVCEVAESVGGYGYWLRDGVESGNTIDCS</sequence>
<dbReference type="Proteomes" id="UP000315395">
    <property type="component" value="Chromosome"/>
</dbReference>
<feature type="region of interest" description="Disordered" evidence="1">
    <location>
        <begin position="261"/>
        <end position="354"/>
    </location>
</feature>
<organism evidence="2 3">
    <name type="scientific">Ornithinimicrobium ciconiae</name>
    <dbReference type="NCBI Taxonomy" id="2594265"/>
    <lineage>
        <taxon>Bacteria</taxon>
        <taxon>Bacillati</taxon>
        <taxon>Actinomycetota</taxon>
        <taxon>Actinomycetes</taxon>
        <taxon>Micrococcales</taxon>
        <taxon>Ornithinimicrobiaceae</taxon>
        <taxon>Ornithinimicrobium</taxon>
    </lineage>
</organism>
<dbReference type="Gene3D" id="1.10.510.10">
    <property type="entry name" value="Transferase(Phosphotransferase) domain 1"/>
    <property type="match status" value="1"/>
</dbReference>
<feature type="region of interest" description="Disordered" evidence="1">
    <location>
        <begin position="66"/>
        <end position="90"/>
    </location>
</feature>
<reference evidence="2 3" key="1">
    <citation type="submission" date="2019-07" db="EMBL/GenBank/DDBJ databases">
        <title>complete genome sequencing of Ornithinimicrobium sp. H23M54.</title>
        <authorList>
            <person name="Bae J.-W."/>
            <person name="Lee S.-Y."/>
        </authorList>
    </citation>
    <scope>NUCLEOTIDE SEQUENCE [LARGE SCALE GENOMIC DNA]</scope>
    <source>
        <strain evidence="2 3">H23M54</strain>
    </source>
</reference>
<dbReference type="InterPro" id="IPR011009">
    <property type="entry name" value="Kinase-like_dom_sf"/>
</dbReference>
<gene>
    <name evidence="2" type="ORF">FNH13_08255</name>
</gene>
<feature type="compositionally biased region" description="Low complexity" evidence="1">
    <location>
        <begin position="332"/>
        <end position="354"/>
    </location>
</feature>
<evidence type="ECO:0000313" key="3">
    <source>
        <dbReference type="Proteomes" id="UP000315395"/>
    </source>
</evidence>
<evidence type="ECO:0000256" key="1">
    <source>
        <dbReference type="SAM" id="MobiDB-lite"/>
    </source>
</evidence>
<dbReference type="RefSeq" id="WP_143783009.1">
    <property type="nucleotide sequence ID" value="NZ_CP041616.1"/>
</dbReference>
<evidence type="ECO:0008006" key="4">
    <source>
        <dbReference type="Google" id="ProtNLM"/>
    </source>
</evidence>
<proteinExistence type="predicted"/>
<dbReference type="AlphaFoldDB" id="A0A516G9X7"/>
<accession>A0A516G9X7</accession>